<keyword evidence="3" id="KW-1185">Reference proteome</keyword>
<comment type="caution">
    <text evidence="2">The sequence shown here is derived from an EMBL/GenBank/DDBJ whole genome shotgun (WGS) entry which is preliminary data.</text>
</comment>
<feature type="chain" id="PRO_5036713036" description="Secreted protein" evidence="1">
    <location>
        <begin position="34"/>
        <end position="149"/>
    </location>
</feature>
<evidence type="ECO:0000313" key="3">
    <source>
        <dbReference type="Proteomes" id="UP000656804"/>
    </source>
</evidence>
<evidence type="ECO:0008006" key="4">
    <source>
        <dbReference type="Google" id="ProtNLM"/>
    </source>
</evidence>
<gene>
    <name evidence="2" type="ORF">ISG29_14315</name>
</gene>
<name>A0A930UZZ9_9ACTN</name>
<keyword evidence="1" id="KW-0732">Signal</keyword>
<sequence length="149" mass="16070">MLAAPLALPLTLPLALAIALVLTTATLSAPADAAGSPKYAQYAKTLRNDGTLKRGCHDYVYRYKINPPPDSTTWALETILIDRRGVSVASGGVSKGSDPKRGRSTFRFCFSNTVPGTFHIKGRFGYKVGNSNAMTGRIKTTYFKLRLAS</sequence>
<reference evidence="2" key="1">
    <citation type="submission" date="2020-11" db="EMBL/GenBank/DDBJ databases">
        <title>Nocardioides sp. CBS4Y-1, whole genome shotgun sequence.</title>
        <authorList>
            <person name="Tuo L."/>
        </authorList>
    </citation>
    <scope>NUCLEOTIDE SEQUENCE</scope>
    <source>
        <strain evidence="2">CBS4Y-1</strain>
    </source>
</reference>
<organism evidence="2 3">
    <name type="scientific">Nocardioides acrostichi</name>
    <dbReference type="NCBI Taxonomy" id="2784339"/>
    <lineage>
        <taxon>Bacteria</taxon>
        <taxon>Bacillati</taxon>
        <taxon>Actinomycetota</taxon>
        <taxon>Actinomycetes</taxon>
        <taxon>Propionibacteriales</taxon>
        <taxon>Nocardioidaceae</taxon>
        <taxon>Nocardioides</taxon>
    </lineage>
</organism>
<evidence type="ECO:0000313" key="2">
    <source>
        <dbReference type="EMBL" id="MBF4162867.1"/>
    </source>
</evidence>
<feature type="signal peptide" evidence="1">
    <location>
        <begin position="1"/>
        <end position="33"/>
    </location>
</feature>
<dbReference type="EMBL" id="JADIVZ010000007">
    <property type="protein sequence ID" value="MBF4162867.1"/>
    <property type="molecule type" value="Genomic_DNA"/>
</dbReference>
<accession>A0A930UZZ9</accession>
<dbReference type="AlphaFoldDB" id="A0A930UZZ9"/>
<protein>
    <recommendedName>
        <fullName evidence="4">Secreted protein</fullName>
    </recommendedName>
</protein>
<proteinExistence type="predicted"/>
<dbReference type="RefSeq" id="WP_194504122.1">
    <property type="nucleotide sequence ID" value="NZ_JADIVZ010000007.1"/>
</dbReference>
<dbReference type="Proteomes" id="UP000656804">
    <property type="component" value="Unassembled WGS sequence"/>
</dbReference>
<evidence type="ECO:0000256" key="1">
    <source>
        <dbReference type="SAM" id="SignalP"/>
    </source>
</evidence>